<dbReference type="Pfam" id="PF02881">
    <property type="entry name" value="SRP54_N"/>
    <property type="match status" value="1"/>
</dbReference>
<dbReference type="Pfam" id="PF00448">
    <property type="entry name" value="SRP54"/>
    <property type="match status" value="1"/>
</dbReference>
<dbReference type="RefSeq" id="WP_045796897.1">
    <property type="nucleotide sequence ID" value="NZ_LANP01000001.1"/>
</dbReference>
<keyword evidence="10" id="KW-0963">Cytoplasm</keyword>
<keyword evidence="13" id="KW-1185">Reference proteome</keyword>
<dbReference type="GO" id="GO:0048500">
    <property type="term" value="C:signal recognition particle"/>
    <property type="evidence" value="ECO:0007669"/>
    <property type="project" value="UniProtKB-UniRule"/>
</dbReference>
<evidence type="ECO:0000256" key="4">
    <source>
        <dbReference type="ARBA" id="ARBA00022801"/>
    </source>
</evidence>
<feature type="binding site" evidence="10">
    <location>
        <begin position="192"/>
        <end position="196"/>
    </location>
    <ligand>
        <name>GTP</name>
        <dbReference type="ChEBI" id="CHEBI:37565"/>
    </ligand>
</feature>
<evidence type="ECO:0000256" key="3">
    <source>
        <dbReference type="ARBA" id="ARBA00022741"/>
    </source>
</evidence>
<evidence type="ECO:0000256" key="8">
    <source>
        <dbReference type="ARBA" id="ARBA00023274"/>
    </source>
</evidence>
<dbReference type="NCBIfam" id="TIGR00959">
    <property type="entry name" value="ffh"/>
    <property type="match status" value="1"/>
</dbReference>
<gene>
    <name evidence="10 12" type="primary">ffh</name>
    <name evidence="12" type="ORF">OCHUTO_0074</name>
</gene>
<dbReference type="Gene3D" id="1.10.260.30">
    <property type="entry name" value="Signal recognition particle, SRP54 subunit, M-domain"/>
    <property type="match status" value="1"/>
</dbReference>
<dbReference type="SUPFAM" id="SSF52540">
    <property type="entry name" value="P-loop containing nucleoside triphosphate hydrolases"/>
    <property type="match status" value="1"/>
</dbReference>
<evidence type="ECO:0000256" key="9">
    <source>
        <dbReference type="ARBA" id="ARBA00048027"/>
    </source>
</evidence>
<evidence type="ECO:0000259" key="11">
    <source>
        <dbReference type="PROSITE" id="PS00300"/>
    </source>
</evidence>
<dbReference type="InterPro" id="IPR027417">
    <property type="entry name" value="P-loop_NTPase"/>
</dbReference>
<protein>
    <recommendedName>
        <fullName evidence="10">Signal recognition particle protein</fullName>
        <ecNumber evidence="10">3.6.5.4</ecNumber>
    </recommendedName>
    <alternativeName>
        <fullName evidence="10">Fifty-four homolog</fullName>
    </alternativeName>
</protein>
<dbReference type="Pfam" id="PF02978">
    <property type="entry name" value="SRP_SPB"/>
    <property type="match status" value="1"/>
</dbReference>
<dbReference type="SUPFAM" id="SSF47446">
    <property type="entry name" value="Signal peptide-binding domain"/>
    <property type="match status" value="1"/>
</dbReference>
<dbReference type="InterPro" id="IPR022941">
    <property type="entry name" value="SRP54"/>
</dbReference>
<dbReference type="CDD" id="cd18539">
    <property type="entry name" value="SRP_G"/>
    <property type="match status" value="1"/>
</dbReference>
<accession>A0A0F3MP86</accession>
<evidence type="ECO:0000256" key="5">
    <source>
        <dbReference type="ARBA" id="ARBA00022884"/>
    </source>
</evidence>
<name>A0A0F3MP86_9RICK</name>
<dbReference type="InterPro" id="IPR003593">
    <property type="entry name" value="AAA+_ATPase"/>
</dbReference>
<evidence type="ECO:0000313" key="12">
    <source>
        <dbReference type="EMBL" id="KJV57486.1"/>
    </source>
</evidence>
<dbReference type="Gene3D" id="3.40.50.300">
    <property type="entry name" value="P-loop containing nucleotide triphosphate hydrolases"/>
    <property type="match status" value="1"/>
</dbReference>
<dbReference type="PATRIC" id="fig|1359168.3.peg.76"/>
<comment type="catalytic activity">
    <reaction evidence="9 10">
        <text>GTP + H2O = GDP + phosphate + H(+)</text>
        <dbReference type="Rhea" id="RHEA:19669"/>
        <dbReference type="ChEBI" id="CHEBI:15377"/>
        <dbReference type="ChEBI" id="CHEBI:15378"/>
        <dbReference type="ChEBI" id="CHEBI:37565"/>
        <dbReference type="ChEBI" id="CHEBI:43474"/>
        <dbReference type="ChEBI" id="CHEBI:58189"/>
        <dbReference type="EC" id="3.6.5.4"/>
    </reaction>
</comment>
<organism evidence="12 13">
    <name type="scientific">Orientia chuto str. Dubai</name>
    <dbReference type="NCBI Taxonomy" id="1359168"/>
    <lineage>
        <taxon>Bacteria</taxon>
        <taxon>Pseudomonadati</taxon>
        <taxon>Pseudomonadota</taxon>
        <taxon>Alphaproteobacteria</taxon>
        <taxon>Rickettsiales</taxon>
        <taxon>Rickettsiaceae</taxon>
        <taxon>Rickettsieae</taxon>
        <taxon>Orientia</taxon>
    </lineage>
</organism>
<dbReference type="SMART" id="SM00962">
    <property type="entry name" value="SRP54"/>
    <property type="match status" value="1"/>
</dbReference>
<keyword evidence="5 10" id="KW-0694">RNA-binding</keyword>
<dbReference type="InterPro" id="IPR013822">
    <property type="entry name" value="Signal_recog_particl_SRP54_hlx"/>
</dbReference>
<comment type="caution">
    <text evidence="12">The sequence shown here is derived from an EMBL/GenBank/DDBJ whole genome shotgun (WGS) entry which is preliminary data.</text>
</comment>
<dbReference type="PROSITE" id="PS00300">
    <property type="entry name" value="SRP54"/>
    <property type="match status" value="1"/>
</dbReference>
<dbReference type="InterPro" id="IPR004780">
    <property type="entry name" value="SRP"/>
</dbReference>
<dbReference type="EC" id="3.6.5.4" evidence="10"/>
<evidence type="ECO:0000313" key="13">
    <source>
        <dbReference type="Proteomes" id="UP000033616"/>
    </source>
</evidence>
<feature type="binding site" evidence="10">
    <location>
        <begin position="250"/>
        <end position="253"/>
    </location>
    <ligand>
        <name>GTP</name>
        <dbReference type="ChEBI" id="CHEBI:37565"/>
    </ligand>
</feature>
<dbReference type="PANTHER" id="PTHR11564:SF5">
    <property type="entry name" value="SIGNAL RECOGNITION PARTICLE SUBUNIT SRP54"/>
    <property type="match status" value="1"/>
</dbReference>
<keyword evidence="4 10" id="KW-0378">Hydrolase</keyword>
<dbReference type="InterPro" id="IPR036891">
    <property type="entry name" value="Signal_recog_part_SRP54_M_sf"/>
</dbReference>
<reference evidence="12 13" key="1">
    <citation type="submission" date="2015-02" db="EMBL/GenBank/DDBJ databases">
        <title>Genome Sequencing of Rickettsiales.</title>
        <authorList>
            <person name="Daugherty S.C."/>
            <person name="Su Q."/>
            <person name="Abolude K."/>
            <person name="Beier-Sexton M."/>
            <person name="Carlyon J.A."/>
            <person name="Carter R."/>
            <person name="Day N.P."/>
            <person name="Dumler S.J."/>
            <person name="Dyachenko V."/>
            <person name="Godinez A."/>
            <person name="Kurtti T.J."/>
            <person name="Lichay M."/>
            <person name="Mullins K.E."/>
            <person name="Ott S."/>
            <person name="Pappas-Brown V."/>
            <person name="Paris D.H."/>
            <person name="Patel P."/>
            <person name="Richards A.L."/>
            <person name="Sadzewicz L."/>
            <person name="Sears K."/>
            <person name="Seidman D."/>
            <person name="Sengamalay N."/>
            <person name="Stenos J."/>
            <person name="Tallon L.J."/>
            <person name="Vincent G."/>
            <person name="Fraser C.M."/>
            <person name="Munderloh U."/>
            <person name="Dunning-Hotopp J.C."/>
        </authorList>
    </citation>
    <scope>NUCLEOTIDE SEQUENCE [LARGE SCALE GENOMIC DNA]</scope>
    <source>
        <strain evidence="12 13">Fuller</strain>
    </source>
</reference>
<feature type="domain" description="SRP54-type proteins GTP-binding" evidence="11">
    <location>
        <begin position="271"/>
        <end position="284"/>
    </location>
</feature>
<dbReference type="GO" id="GO:0008312">
    <property type="term" value="F:7S RNA binding"/>
    <property type="evidence" value="ECO:0007669"/>
    <property type="project" value="InterPro"/>
</dbReference>
<evidence type="ECO:0000256" key="10">
    <source>
        <dbReference type="HAMAP-Rule" id="MF_00306"/>
    </source>
</evidence>
<dbReference type="SMART" id="SM00382">
    <property type="entry name" value="AAA"/>
    <property type="match status" value="1"/>
</dbReference>
<dbReference type="PANTHER" id="PTHR11564">
    <property type="entry name" value="SIGNAL RECOGNITION PARTICLE 54K PROTEIN SRP54"/>
    <property type="match status" value="1"/>
</dbReference>
<dbReference type="AlphaFoldDB" id="A0A0F3MP86"/>
<evidence type="ECO:0000256" key="7">
    <source>
        <dbReference type="ARBA" id="ARBA00023135"/>
    </source>
</evidence>
<dbReference type="GO" id="GO:0003924">
    <property type="term" value="F:GTPase activity"/>
    <property type="evidence" value="ECO:0007669"/>
    <property type="project" value="UniProtKB-UniRule"/>
</dbReference>
<dbReference type="Gene3D" id="1.20.120.140">
    <property type="entry name" value="Signal recognition particle SRP54, nucleotide-binding domain"/>
    <property type="match status" value="1"/>
</dbReference>
<dbReference type="InterPro" id="IPR004125">
    <property type="entry name" value="Signal_recog_particle_SRP54_M"/>
</dbReference>
<comment type="function">
    <text evidence="10">Involved in targeting and insertion of nascent membrane proteins into the cytoplasmic membrane. Binds to the hydrophobic signal sequence of the ribosome-nascent chain (RNC) as it emerges from the ribosomes. The SRP-RNC complex is then targeted to the cytoplasmic membrane where it interacts with the SRP receptor FtsY. Interaction with FtsY leads to the transfer of the RNC complex to the Sec translocase for insertion into the membrane, the hydrolysis of GTP by both Ffh and FtsY, and the dissociation of the SRP-FtsY complex into the individual components.</text>
</comment>
<dbReference type="InterPro" id="IPR000897">
    <property type="entry name" value="SRP54_GTPase_dom"/>
</dbReference>
<keyword evidence="3 10" id="KW-0547">Nucleotide-binding</keyword>
<proteinExistence type="inferred from homology"/>
<dbReference type="Proteomes" id="UP000033616">
    <property type="component" value="Unassembled WGS sequence"/>
</dbReference>
<comment type="subunit">
    <text evidence="10">Part of the signal recognition particle protein translocation system, which is composed of SRP and FtsY. SRP is a ribonucleoprotein composed of Ffh and a 4.5S RNA molecule.</text>
</comment>
<keyword evidence="8 10" id="KW-0687">Ribonucleoprotein</keyword>
<comment type="subcellular location">
    <subcellularLocation>
        <location evidence="1">Cell inner membrane</location>
        <topology evidence="1">Peripheral membrane protein</topology>
        <orientation evidence="1">Cytoplasmic side</orientation>
    </subcellularLocation>
    <subcellularLocation>
        <location evidence="10">Cytoplasm</location>
    </subcellularLocation>
    <text evidence="10">The SRP-RNC complex is targeted to the cytoplasmic membrane.</text>
</comment>
<dbReference type="GO" id="GO:0005886">
    <property type="term" value="C:plasma membrane"/>
    <property type="evidence" value="ECO:0007669"/>
    <property type="project" value="UniProtKB-SubCell"/>
</dbReference>
<keyword evidence="7 10" id="KW-0733">Signal recognition particle</keyword>
<dbReference type="InterPro" id="IPR042101">
    <property type="entry name" value="SRP54_N_sf"/>
</dbReference>
<dbReference type="OrthoDB" id="9804720at2"/>
<comment type="similarity">
    <text evidence="2 10">Belongs to the GTP-binding SRP family. SRP54 subfamily.</text>
</comment>
<evidence type="ECO:0000256" key="1">
    <source>
        <dbReference type="ARBA" id="ARBA00004515"/>
    </source>
</evidence>
<dbReference type="EMBL" id="LANP01000001">
    <property type="protein sequence ID" value="KJV57486.1"/>
    <property type="molecule type" value="Genomic_DNA"/>
</dbReference>
<evidence type="ECO:0000256" key="2">
    <source>
        <dbReference type="ARBA" id="ARBA00005450"/>
    </source>
</evidence>
<feature type="binding site" evidence="10">
    <location>
        <begin position="109"/>
        <end position="116"/>
    </location>
    <ligand>
        <name>GTP</name>
        <dbReference type="ChEBI" id="CHEBI:37565"/>
    </ligand>
</feature>
<keyword evidence="6 10" id="KW-0342">GTP-binding</keyword>
<dbReference type="GO" id="GO:0005525">
    <property type="term" value="F:GTP binding"/>
    <property type="evidence" value="ECO:0007669"/>
    <property type="project" value="UniProtKB-UniRule"/>
</dbReference>
<dbReference type="HAMAP" id="MF_00306">
    <property type="entry name" value="SRP54"/>
    <property type="match status" value="1"/>
</dbReference>
<dbReference type="SMART" id="SM00963">
    <property type="entry name" value="SRP54_N"/>
    <property type="match status" value="1"/>
</dbReference>
<dbReference type="GO" id="GO:0006614">
    <property type="term" value="P:SRP-dependent cotranslational protein targeting to membrane"/>
    <property type="evidence" value="ECO:0007669"/>
    <property type="project" value="InterPro"/>
</dbReference>
<evidence type="ECO:0000256" key="6">
    <source>
        <dbReference type="ARBA" id="ARBA00023134"/>
    </source>
</evidence>
<comment type="domain">
    <text evidence="10">Composed of three domains: the N-terminal N domain, which is responsible for interactions with the ribosome, the central G domain, which binds GTP, and the C-terminal M domain, which binds the RNA and the signal sequence of the RNC.</text>
</comment>
<sequence length="452" mass="50423">MFQTLTQKLSDIFDKIKGSAYLSEQQILTITREVRIALLEADVSLKVIKDFMNNVVERATGQEVIRSVTPGQMVIKIISDEMIKVLSSTETEQALHIQFEPPVNIMMIGLQGSGKTTTTAKLAMKLAKQNKKVMVVSLDTYRPAAKEQLEKLVQNHETILSLPIISNEDIFQIIARSTKEAKLLGYDIVIYDTAGRLHIDEIMLQELDNIKKIIDPKEILLVVDSLIGQEAVNVAHNFNQKLNISGIILTKIDGDSRGGAALSIKYVTGKPIKFLGTGEKTNDLEEFHPERIASRILGKGDIVSLVEKAAKVISKDNAIKSVEKLKKGNFNLEDYYHQLQNINKIGGMAAILNLLPGINKILPQINQNPFDQDSIKLEQAIILSMTKQEKLNPDIINAKRKKRIADGSGTSVQRVNMLLKKLQNITSFAKKGMKGIKGSDMLDKFNNFKNFF</sequence>
<dbReference type="STRING" id="1359168.OCHUTO_0074"/>